<gene>
    <name evidence="17" type="ORF">LTR32_004030</name>
</gene>
<keyword evidence="6" id="KW-0964">Secreted</keyword>
<evidence type="ECO:0000256" key="11">
    <source>
        <dbReference type="ARBA" id="ARBA00023277"/>
    </source>
</evidence>
<evidence type="ECO:0000313" key="17">
    <source>
        <dbReference type="EMBL" id="KAK5143952.1"/>
    </source>
</evidence>
<evidence type="ECO:0000256" key="3">
    <source>
        <dbReference type="ARBA" id="ARBA00004987"/>
    </source>
</evidence>
<keyword evidence="12 14" id="KW-0326">Glycosidase</keyword>
<comment type="subcellular location">
    <subcellularLocation>
        <location evidence="2">Secreted</location>
    </subcellularLocation>
</comment>
<protein>
    <recommendedName>
        <fullName evidence="5 14">beta-glucosidase</fullName>
        <ecNumber evidence="5 14">3.2.1.21</ecNumber>
    </recommendedName>
</protein>
<dbReference type="Gene3D" id="3.40.50.1700">
    <property type="entry name" value="Glycoside hydrolase family 3 C-terminal domain"/>
    <property type="match status" value="1"/>
</dbReference>
<evidence type="ECO:0000256" key="13">
    <source>
        <dbReference type="ARBA" id="ARBA00023326"/>
    </source>
</evidence>
<evidence type="ECO:0000256" key="9">
    <source>
        <dbReference type="ARBA" id="ARBA00023001"/>
    </source>
</evidence>
<dbReference type="InterPro" id="IPR050288">
    <property type="entry name" value="Cellulose_deg_GH3"/>
</dbReference>
<sequence>MRFTTELLAIGLALIDVTSSQGLNTTTEIANLEHYWSYGRSAPVYPTPQTAGRGEWATAYAKAKALVAQMTDFEKNNITYGQASTTGCSGLSGTVPRLGFPGLCLADSGNGVRATDGVNGYPPGASWNEGLAYQRALYMGEEFKNKGVSVALGPVVGPLGKFARGGRNWEGFSNDPYLSGKLVYETVMVLTILSYGLKSIAEQLADPSAQGMEKNVMSCVKHFIANEQETNRIPPALIPGALNQSLSSNIDPKTEHELYIWPFQDAIRAGAASVMCAYARFNNSYGCQNSYSMNGVLKTELGFEGFVVSDWGAQRVGVASANSGLDMAMPGSSYWQNGNLSKAVSNGSLAKSRLDDMATRILSTWYRLEELNSPAFQNPGFGLPASLLAPHTLVDARNPESADTILQGAVEGHVLVKNVGNTLPLKKPKFLSLFGYDGIAAARNTPTTAFKWAFGLENTQVYPNGTYWSDAFLFATFLSSEPAGTTGPGVALNGTMITGGGSGSITPAYIDAPYDAFQRQAYQDRTLLAWNFVDLDVTVDQASEHCIVFVNAQSSEGWDRPDLADAGSDQLVENVASQCNSTIVVLHHAGVRLVDRWIDNPNITAVIFGHLPGQDSGRALIEIMYGSQSPSGRLPYTVAKRDADYGNLLGPVLPVGTDYYTQDNFTEGVYIDYKHFIAQNITPRYEFGFGLTYSTFDYSSIGVSRGYANTQSLAPNTTVAEGGLTSLWDTIATVTFDVCNVGSVAAAEVAQLYVGIPGGPQKVLRGFGKQLLQPGETGHFSLALNRRDLSTWTAQGWVLQTGTYQLYVGKSVLDIQLTSSLTI</sequence>
<keyword evidence="8 14" id="KW-0378">Hydrolase</keyword>
<dbReference type="PANTHER" id="PTHR42715">
    <property type="entry name" value="BETA-GLUCOSIDASE"/>
    <property type="match status" value="1"/>
</dbReference>
<keyword evidence="9" id="KW-0136">Cellulose degradation</keyword>
<comment type="similarity">
    <text evidence="4 14">Belongs to the glycosyl hydrolase 3 family.</text>
</comment>
<dbReference type="Pfam" id="PF00933">
    <property type="entry name" value="Glyco_hydro_3"/>
    <property type="match status" value="1"/>
</dbReference>
<dbReference type="PRINTS" id="PR00133">
    <property type="entry name" value="GLHYDRLASE3"/>
</dbReference>
<feature type="signal peptide" evidence="15">
    <location>
        <begin position="1"/>
        <end position="20"/>
    </location>
</feature>
<dbReference type="EMBL" id="JAVRRR010000266">
    <property type="protein sequence ID" value="KAK5143952.1"/>
    <property type="molecule type" value="Genomic_DNA"/>
</dbReference>
<accession>A0ABR0L739</accession>
<dbReference type="InterPro" id="IPR001764">
    <property type="entry name" value="Glyco_hydro_3_N"/>
</dbReference>
<feature type="domain" description="Fibronectin type III-like" evidence="16">
    <location>
        <begin position="748"/>
        <end position="812"/>
    </location>
</feature>
<dbReference type="Gene3D" id="3.20.20.300">
    <property type="entry name" value="Glycoside hydrolase, family 3, N-terminal domain"/>
    <property type="match status" value="1"/>
</dbReference>
<reference evidence="17 18" key="1">
    <citation type="submission" date="2023-08" db="EMBL/GenBank/DDBJ databases">
        <title>Black Yeasts Isolated from many extreme environments.</title>
        <authorList>
            <person name="Coleine C."/>
            <person name="Stajich J.E."/>
            <person name="Selbmann L."/>
        </authorList>
    </citation>
    <scope>NUCLEOTIDE SEQUENCE [LARGE SCALE GENOMIC DNA]</scope>
    <source>
        <strain evidence="17 18">CCFEE 5386</strain>
    </source>
</reference>
<evidence type="ECO:0000313" key="18">
    <source>
        <dbReference type="Proteomes" id="UP001308179"/>
    </source>
</evidence>
<dbReference type="Pfam" id="PF01915">
    <property type="entry name" value="Glyco_hydro_3_C"/>
    <property type="match status" value="1"/>
</dbReference>
<evidence type="ECO:0000256" key="15">
    <source>
        <dbReference type="SAM" id="SignalP"/>
    </source>
</evidence>
<dbReference type="InterPro" id="IPR036962">
    <property type="entry name" value="Glyco_hydro_3_N_sf"/>
</dbReference>
<dbReference type="InterPro" id="IPR002772">
    <property type="entry name" value="Glyco_hydro_3_C"/>
</dbReference>
<evidence type="ECO:0000256" key="7">
    <source>
        <dbReference type="ARBA" id="ARBA00022729"/>
    </source>
</evidence>
<evidence type="ECO:0000256" key="4">
    <source>
        <dbReference type="ARBA" id="ARBA00005336"/>
    </source>
</evidence>
<dbReference type="Pfam" id="PF14310">
    <property type="entry name" value="Fn3-like"/>
    <property type="match status" value="1"/>
</dbReference>
<evidence type="ECO:0000256" key="6">
    <source>
        <dbReference type="ARBA" id="ARBA00022525"/>
    </source>
</evidence>
<dbReference type="InterPro" id="IPR013783">
    <property type="entry name" value="Ig-like_fold"/>
</dbReference>
<evidence type="ECO:0000256" key="10">
    <source>
        <dbReference type="ARBA" id="ARBA00023180"/>
    </source>
</evidence>
<proteinExistence type="inferred from homology"/>
<keyword evidence="10" id="KW-0325">Glycoprotein</keyword>
<evidence type="ECO:0000259" key="16">
    <source>
        <dbReference type="SMART" id="SM01217"/>
    </source>
</evidence>
<keyword evidence="11 14" id="KW-0119">Carbohydrate metabolism</keyword>
<evidence type="ECO:0000256" key="1">
    <source>
        <dbReference type="ARBA" id="ARBA00000448"/>
    </source>
</evidence>
<comment type="pathway">
    <text evidence="3 14">Glycan metabolism; cellulose degradation.</text>
</comment>
<evidence type="ECO:0000256" key="12">
    <source>
        <dbReference type="ARBA" id="ARBA00023295"/>
    </source>
</evidence>
<dbReference type="InterPro" id="IPR036881">
    <property type="entry name" value="Glyco_hydro_3_C_sf"/>
</dbReference>
<evidence type="ECO:0000256" key="5">
    <source>
        <dbReference type="ARBA" id="ARBA00012744"/>
    </source>
</evidence>
<dbReference type="SUPFAM" id="SSF51445">
    <property type="entry name" value="(Trans)glycosidases"/>
    <property type="match status" value="1"/>
</dbReference>
<dbReference type="InterPro" id="IPR017853">
    <property type="entry name" value="GH"/>
</dbReference>
<keyword evidence="13 14" id="KW-0624">Polysaccharide degradation</keyword>
<dbReference type="EC" id="3.2.1.21" evidence="5 14"/>
<dbReference type="PANTHER" id="PTHR42715:SF5">
    <property type="entry name" value="BETA-GLUCOSIDASE M-RELATED"/>
    <property type="match status" value="1"/>
</dbReference>
<comment type="caution">
    <text evidence="17">The sequence shown here is derived from an EMBL/GenBank/DDBJ whole genome shotgun (WGS) entry which is preliminary data.</text>
</comment>
<evidence type="ECO:0000256" key="14">
    <source>
        <dbReference type="RuleBase" id="RU361161"/>
    </source>
</evidence>
<dbReference type="PROSITE" id="PS00775">
    <property type="entry name" value="GLYCOSYL_HYDROL_F3"/>
    <property type="match status" value="1"/>
</dbReference>
<evidence type="ECO:0000256" key="8">
    <source>
        <dbReference type="ARBA" id="ARBA00022801"/>
    </source>
</evidence>
<dbReference type="SMART" id="SM01217">
    <property type="entry name" value="Fn3_like"/>
    <property type="match status" value="1"/>
</dbReference>
<feature type="chain" id="PRO_5046301412" description="beta-glucosidase" evidence="15">
    <location>
        <begin position="21"/>
        <end position="823"/>
    </location>
</feature>
<dbReference type="InterPro" id="IPR026891">
    <property type="entry name" value="Fn3-like"/>
</dbReference>
<organism evidence="17 18">
    <name type="scientific">Rachicladosporium monterosium</name>
    <dbReference type="NCBI Taxonomy" id="1507873"/>
    <lineage>
        <taxon>Eukaryota</taxon>
        <taxon>Fungi</taxon>
        <taxon>Dikarya</taxon>
        <taxon>Ascomycota</taxon>
        <taxon>Pezizomycotina</taxon>
        <taxon>Dothideomycetes</taxon>
        <taxon>Dothideomycetidae</taxon>
        <taxon>Cladosporiales</taxon>
        <taxon>Cladosporiaceae</taxon>
        <taxon>Rachicladosporium</taxon>
    </lineage>
</organism>
<dbReference type="InterPro" id="IPR019800">
    <property type="entry name" value="Glyco_hydro_3_AS"/>
</dbReference>
<dbReference type="Gene3D" id="2.60.40.10">
    <property type="entry name" value="Immunoglobulins"/>
    <property type="match status" value="1"/>
</dbReference>
<keyword evidence="18" id="KW-1185">Reference proteome</keyword>
<dbReference type="SUPFAM" id="SSF52279">
    <property type="entry name" value="Beta-D-glucan exohydrolase, C-terminal domain"/>
    <property type="match status" value="1"/>
</dbReference>
<keyword evidence="7 15" id="KW-0732">Signal</keyword>
<name>A0ABR0L739_9PEZI</name>
<evidence type="ECO:0000256" key="2">
    <source>
        <dbReference type="ARBA" id="ARBA00004613"/>
    </source>
</evidence>
<dbReference type="Proteomes" id="UP001308179">
    <property type="component" value="Unassembled WGS sequence"/>
</dbReference>
<comment type="catalytic activity">
    <reaction evidence="1 14">
        <text>Hydrolysis of terminal, non-reducing beta-D-glucosyl residues with release of beta-D-glucose.</text>
        <dbReference type="EC" id="3.2.1.21"/>
    </reaction>
</comment>